<dbReference type="EMBL" id="GBRH01187864">
    <property type="protein sequence ID" value="JAE10032.1"/>
    <property type="molecule type" value="Transcribed_RNA"/>
</dbReference>
<evidence type="ECO:0000313" key="1">
    <source>
        <dbReference type="EMBL" id="JAE10032.1"/>
    </source>
</evidence>
<accession>A0A0A9FCG5</accession>
<reference evidence="1" key="1">
    <citation type="submission" date="2014-09" db="EMBL/GenBank/DDBJ databases">
        <authorList>
            <person name="Magalhaes I.L.F."/>
            <person name="Oliveira U."/>
            <person name="Santos F.R."/>
            <person name="Vidigal T.H.D.A."/>
            <person name="Brescovit A.D."/>
            <person name="Santos A.J."/>
        </authorList>
    </citation>
    <scope>NUCLEOTIDE SEQUENCE</scope>
    <source>
        <tissue evidence="1">Shoot tissue taken approximately 20 cm above the soil surface</tissue>
    </source>
</reference>
<sequence>MFLQFQSTSMFLFRRFFNNF</sequence>
<dbReference type="AlphaFoldDB" id="A0A0A9FCG5"/>
<organism evidence="1">
    <name type="scientific">Arundo donax</name>
    <name type="common">Giant reed</name>
    <name type="synonym">Donax arundinaceus</name>
    <dbReference type="NCBI Taxonomy" id="35708"/>
    <lineage>
        <taxon>Eukaryota</taxon>
        <taxon>Viridiplantae</taxon>
        <taxon>Streptophyta</taxon>
        <taxon>Embryophyta</taxon>
        <taxon>Tracheophyta</taxon>
        <taxon>Spermatophyta</taxon>
        <taxon>Magnoliopsida</taxon>
        <taxon>Liliopsida</taxon>
        <taxon>Poales</taxon>
        <taxon>Poaceae</taxon>
        <taxon>PACMAD clade</taxon>
        <taxon>Arundinoideae</taxon>
        <taxon>Arundineae</taxon>
        <taxon>Arundo</taxon>
    </lineage>
</organism>
<proteinExistence type="predicted"/>
<reference evidence="1" key="2">
    <citation type="journal article" date="2015" name="Data Brief">
        <title>Shoot transcriptome of the giant reed, Arundo donax.</title>
        <authorList>
            <person name="Barrero R.A."/>
            <person name="Guerrero F.D."/>
            <person name="Moolhuijzen P."/>
            <person name="Goolsby J.A."/>
            <person name="Tidwell J."/>
            <person name="Bellgard S.E."/>
            <person name="Bellgard M.I."/>
        </authorList>
    </citation>
    <scope>NUCLEOTIDE SEQUENCE</scope>
    <source>
        <tissue evidence="1">Shoot tissue taken approximately 20 cm above the soil surface</tissue>
    </source>
</reference>
<name>A0A0A9FCG5_ARUDO</name>
<protein>
    <submittedName>
        <fullName evidence="1">Uncharacterized protein</fullName>
    </submittedName>
</protein>